<evidence type="ECO:0000313" key="3">
    <source>
        <dbReference type="Proteomes" id="UP000236454"/>
    </source>
</evidence>
<gene>
    <name evidence="2" type="ORF">SAMN05216474_0811</name>
</gene>
<dbReference type="GO" id="GO:0032784">
    <property type="term" value="P:regulation of DNA-templated transcription elongation"/>
    <property type="evidence" value="ECO:0007669"/>
    <property type="project" value="InterPro"/>
</dbReference>
<keyword evidence="3" id="KW-1185">Reference proteome</keyword>
<dbReference type="GO" id="GO:0003677">
    <property type="term" value="F:DNA binding"/>
    <property type="evidence" value="ECO:0007669"/>
    <property type="project" value="InterPro"/>
</dbReference>
<dbReference type="Gene3D" id="3.10.50.30">
    <property type="entry name" value="Transcription elongation factor, GreA/GreB, C-terminal domain"/>
    <property type="match status" value="1"/>
</dbReference>
<dbReference type="InterPro" id="IPR036953">
    <property type="entry name" value="GreA/GreB_C_sf"/>
</dbReference>
<accession>A0A1I6YDN2</accession>
<dbReference type="OrthoDB" id="192847at2"/>
<dbReference type="STRING" id="477690.SAMN05216474_0811"/>
<keyword evidence="2" id="KW-0251">Elongation factor</keyword>
<keyword evidence="2" id="KW-0648">Protein biosynthesis</keyword>
<dbReference type="RefSeq" id="WP_090246601.1">
    <property type="nucleotide sequence ID" value="NZ_FPAS01000001.1"/>
</dbReference>
<dbReference type="AlphaFoldDB" id="A0A1I6YDN2"/>
<dbReference type="Pfam" id="PF01272">
    <property type="entry name" value="GreA_GreB"/>
    <property type="match status" value="1"/>
</dbReference>
<organism evidence="2 3">
    <name type="scientific">Lishizhenia tianjinensis</name>
    <dbReference type="NCBI Taxonomy" id="477690"/>
    <lineage>
        <taxon>Bacteria</taxon>
        <taxon>Pseudomonadati</taxon>
        <taxon>Bacteroidota</taxon>
        <taxon>Flavobacteriia</taxon>
        <taxon>Flavobacteriales</taxon>
        <taxon>Crocinitomicaceae</taxon>
        <taxon>Lishizhenia</taxon>
    </lineage>
</organism>
<name>A0A1I6YDN2_9FLAO</name>
<evidence type="ECO:0000313" key="2">
    <source>
        <dbReference type="EMBL" id="SFT48304.1"/>
    </source>
</evidence>
<dbReference type="GO" id="GO:0003746">
    <property type="term" value="F:translation elongation factor activity"/>
    <property type="evidence" value="ECO:0007669"/>
    <property type="project" value="UniProtKB-KW"/>
</dbReference>
<dbReference type="EMBL" id="FPAS01000001">
    <property type="protein sequence ID" value="SFT48304.1"/>
    <property type="molecule type" value="Genomic_DNA"/>
</dbReference>
<proteinExistence type="predicted"/>
<protein>
    <submittedName>
        <fullName evidence="2">Transcription elongation factor, GreA/GreB, C-term</fullName>
    </submittedName>
</protein>
<dbReference type="InterPro" id="IPR001437">
    <property type="entry name" value="Tscrpt_elong_fac_GreA/B_C"/>
</dbReference>
<sequence length="121" mass="13797">MVKTEVKVKEVERDKILKLFENKTLNSFHLTLKEKLENSKICKDDELPAKTISLGKLVSFKTSFGLKTKIKLVLPQDTDPNLNKFSILSTLGCTIFGYSEGDKVIWKSEGIYEEIEITEVK</sequence>
<reference evidence="2 3" key="1">
    <citation type="submission" date="2016-10" db="EMBL/GenBank/DDBJ databases">
        <authorList>
            <person name="de Groot N.N."/>
        </authorList>
    </citation>
    <scope>NUCLEOTIDE SEQUENCE [LARGE SCALE GENOMIC DNA]</scope>
    <source>
        <strain evidence="2 3">CGMCC 1.7005</strain>
    </source>
</reference>
<feature type="domain" description="Transcription elongation factor GreA/GreB C-terminal" evidence="1">
    <location>
        <begin position="48"/>
        <end position="121"/>
    </location>
</feature>
<dbReference type="SUPFAM" id="SSF54534">
    <property type="entry name" value="FKBP-like"/>
    <property type="match status" value="1"/>
</dbReference>
<dbReference type="Proteomes" id="UP000236454">
    <property type="component" value="Unassembled WGS sequence"/>
</dbReference>
<evidence type="ECO:0000259" key="1">
    <source>
        <dbReference type="Pfam" id="PF01272"/>
    </source>
</evidence>